<proteinExistence type="predicted"/>
<dbReference type="Proteomes" id="UP000681720">
    <property type="component" value="Unassembled WGS sequence"/>
</dbReference>
<name>A0A8S3CLG0_9BILA</name>
<accession>A0A8S3CLG0</accession>
<sequence>LIAIGTKDRLVQLKDYTQGTFQDFIGSSDTILNIKFLRKNSNDLLITTSSNEIFLWNVLLN</sequence>
<dbReference type="SUPFAM" id="SSF50978">
    <property type="entry name" value="WD40 repeat-like"/>
    <property type="match status" value="1"/>
</dbReference>
<protein>
    <submittedName>
        <fullName evidence="1">Uncharacterized protein</fullName>
    </submittedName>
</protein>
<comment type="caution">
    <text evidence="1">The sequence shown here is derived from an EMBL/GenBank/DDBJ whole genome shotgun (WGS) entry which is preliminary data.</text>
</comment>
<evidence type="ECO:0000313" key="2">
    <source>
        <dbReference type="Proteomes" id="UP000681720"/>
    </source>
</evidence>
<feature type="non-terminal residue" evidence="1">
    <location>
        <position position="1"/>
    </location>
</feature>
<evidence type="ECO:0000313" key="1">
    <source>
        <dbReference type="EMBL" id="CAF4933982.1"/>
    </source>
</evidence>
<organism evidence="1 2">
    <name type="scientific">Rotaria magnacalcarata</name>
    <dbReference type="NCBI Taxonomy" id="392030"/>
    <lineage>
        <taxon>Eukaryota</taxon>
        <taxon>Metazoa</taxon>
        <taxon>Spiralia</taxon>
        <taxon>Gnathifera</taxon>
        <taxon>Rotifera</taxon>
        <taxon>Eurotatoria</taxon>
        <taxon>Bdelloidea</taxon>
        <taxon>Philodinida</taxon>
        <taxon>Philodinidae</taxon>
        <taxon>Rotaria</taxon>
    </lineage>
</organism>
<gene>
    <name evidence="1" type="ORF">GIL414_LOCUS53456</name>
</gene>
<dbReference type="AlphaFoldDB" id="A0A8S3CLG0"/>
<reference evidence="1" key="1">
    <citation type="submission" date="2021-02" db="EMBL/GenBank/DDBJ databases">
        <authorList>
            <person name="Nowell W R."/>
        </authorList>
    </citation>
    <scope>NUCLEOTIDE SEQUENCE</scope>
</reference>
<dbReference type="InterPro" id="IPR036322">
    <property type="entry name" value="WD40_repeat_dom_sf"/>
</dbReference>
<dbReference type="EMBL" id="CAJOBJ010185427">
    <property type="protein sequence ID" value="CAF4933982.1"/>
    <property type="molecule type" value="Genomic_DNA"/>
</dbReference>